<feature type="region of interest" description="Disordered" evidence="5">
    <location>
        <begin position="276"/>
        <end position="306"/>
    </location>
</feature>
<dbReference type="InterPro" id="IPR051459">
    <property type="entry name" value="Cytochrome_c-type_DH"/>
</dbReference>
<evidence type="ECO:0000256" key="2">
    <source>
        <dbReference type="ARBA" id="ARBA00022723"/>
    </source>
</evidence>
<keyword evidence="1 4" id="KW-0349">Heme</keyword>
<feature type="domain" description="Cytochrome c" evidence="6">
    <location>
        <begin position="53"/>
        <end position="181"/>
    </location>
</feature>
<dbReference type="Pfam" id="PF21342">
    <property type="entry name" value="SoxA-TsdA_cyt-c"/>
    <property type="match status" value="1"/>
</dbReference>
<dbReference type="EMBL" id="JBDIME010000043">
    <property type="protein sequence ID" value="MEN2793304.1"/>
    <property type="molecule type" value="Genomic_DNA"/>
</dbReference>
<dbReference type="SUPFAM" id="SSF46626">
    <property type="entry name" value="Cytochrome c"/>
    <property type="match status" value="2"/>
</dbReference>
<evidence type="ECO:0000256" key="3">
    <source>
        <dbReference type="ARBA" id="ARBA00023004"/>
    </source>
</evidence>
<accession>A0ABU9YBW7</accession>
<gene>
    <name evidence="7" type="ORF">ABC974_27035</name>
</gene>
<keyword evidence="2 4" id="KW-0479">Metal-binding</keyword>
<evidence type="ECO:0000256" key="4">
    <source>
        <dbReference type="PROSITE-ProRule" id="PRU00433"/>
    </source>
</evidence>
<dbReference type="PANTHER" id="PTHR35008">
    <property type="entry name" value="BLL4482 PROTEIN-RELATED"/>
    <property type="match status" value="1"/>
</dbReference>
<evidence type="ECO:0000313" key="8">
    <source>
        <dbReference type="Proteomes" id="UP001419910"/>
    </source>
</evidence>
<dbReference type="InterPro" id="IPR036909">
    <property type="entry name" value="Cyt_c-like_dom_sf"/>
</dbReference>
<dbReference type="InterPro" id="IPR009056">
    <property type="entry name" value="Cyt_c-like_dom"/>
</dbReference>
<dbReference type="Proteomes" id="UP001419910">
    <property type="component" value="Unassembled WGS sequence"/>
</dbReference>
<dbReference type="PROSITE" id="PS51007">
    <property type="entry name" value="CYTC"/>
    <property type="match status" value="2"/>
</dbReference>
<organism evidence="7 8">
    <name type="scientific">Sphingomonas oligophenolica</name>
    <dbReference type="NCBI Taxonomy" id="301154"/>
    <lineage>
        <taxon>Bacteria</taxon>
        <taxon>Pseudomonadati</taxon>
        <taxon>Pseudomonadota</taxon>
        <taxon>Alphaproteobacteria</taxon>
        <taxon>Sphingomonadales</taxon>
        <taxon>Sphingomonadaceae</taxon>
        <taxon>Sphingomonas</taxon>
    </lineage>
</organism>
<comment type="caution">
    <text evidence="7">The sequence shown here is derived from an EMBL/GenBank/DDBJ whole genome shotgun (WGS) entry which is preliminary data.</text>
</comment>
<reference evidence="7 8" key="1">
    <citation type="submission" date="2024-05" db="EMBL/GenBank/DDBJ databases">
        <authorList>
            <person name="Liu Q."/>
            <person name="Xin Y.-H."/>
        </authorList>
    </citation>
    <scope>NUCLEOTIDE SEQUENCE [LARGE SCALE GENOMIC DNA]</scope>
    <source>
        <strain evidence="7 8">CGMCC 1.10181</strain>
    </source>
</reference>
<proteinExistence type="predicted"/>
<sequence>MRAAAMIAGGAALVTLGVGVGLSVSKAPVPSRTDAKPFEPPPDTAIPDNEFGKAVKLGREIFTDTRRAVPQFVGNDLSCSNCHLDAGRRPNASPLWAAYGLYPQYRAKNGHVNSFAERLQECFRYSMNGRMPPAGDRTLVALESYATFLARGASIGVMLPGQGFLKLPKAARAPDYERGRAVYAENCAQCHGEDGGGLKVDGKTAIPPLWGGRSFNWGAGMARTPNAAGFIKANMPQDRPGALTSQQAWDVAAYIDGKPRPQDPRYAGSVEATRRQFHEGGQSAYGTTVDGVLLGGDGPPETTGLK</sequence>
<dbReference type="Gene3D" id="1.10.760.10">
    <property type="entry name" value="Cytochrome c-like domain"/>
    <property type="match status" value="2"/>
</dbReference>
<protein>
    <submittedName>
        <fullName evidence="7">C-type cytochrome</fullName>
    </submittedName>
</protein>
<name>A0ABU9YBW7_9SPHN</name>
<evidence type="ECO:0000259" key="6">
    <source>
        <dbReference type="PROSITE" id="PS51007"/>
    </source>
</evidence>
<evidence type="ECO:0000313" key="7">
    <source>
        <dbReference type="EMBL" id="MEN2793304.1"/>
    </source>
</evidence>
<evidence type="ECO:0000256" key="1">
    <source>
        <dbReference type="ARBA" id="ARBA00022617"/>
    </source>
</evidence>
<keyword evidence="8" id="KW-1185">Reference proteome</keyword>
<feature type="domain" description="Cytochrome c" evidence="6">
    <location>
        <begin position="174"/>
        <end position="259"/>
    </location>
</feature>
<keyword evidence="3 4" id="KW-0408">Iron</keyword>
<dbReference type="RefSeq" id="WP_343889931.1">
    <property type="nucleotide sequence ID" value="NZ_BAAAEH010000027.1"/>
</dbReference>
<dbReference type="Pfam" id="PF13442">
    <property type="entry name" value="Cytochrome_CBB3"/>
    <property type="match status" value="1"/>
</dbReference>
<dbReference type="PANTHER" id="PTHR35008:SF9">
    <property type="entry name" value="CYTOCHROME C DOMAIN-CONTAINING PROTEIN"/>
    <property type="match status" value="1"/>
</dbReference>
<evidence type="ECO:0000256" key="5">
    <source>
        <dbReference type="SAM" id="MobiDB-lite"/>
    </source>
</evidence>